<reference evidence="2" key="1">
    <citation type="submission" date="2014-12" db="EMBL/GenBank/DDBJ databases">
        <title>Insight into the proteome of Arion vulgaris.</title>
        <authorList>
            <person name="Aradska J."/>
            <person name="Bulat T."/>
            <person name="Smidak R."/>
            <person name="Sarate P."/>
            <person name="Gangsoo J."/>
            <person name="Sialana F."/>
            <person name="Bilban M."/>
            <person name="Lubec G."/>
        </authorList>
    </citation>
    <scope>NUCLEOTIDE SEQUENCE</scope>
    <source>
        <tissue evidence="2">Skin</tissue>
    </source>
</reference>
<gene>
    <name evidence="2" type="primary">ORF219567</name>
</gene>
<organism evidence="2">
    <name type="scientific">Arion vulgaris</name>
    <dbReference type="NCBI Taxonomy" id="1028688"/>
    <lineage>
        <taxon>Eukaryota</taxon>
        <taxon>Metazoa</taxon>
        <taxon>Spiralia</taxon>
        <taxon>Lophotrochozoa</taxon>
        <taxon>Mollusca</taxon>
        <taxon>Gastropoda</taxon>
        <taxon>Heterobranchia</taxon>
        <taxon>Euthyneura</taxon>
        <taxon>Panpulmonata</taxon>
        <taxon>Eupulmonata</taxon>
        <taxon>Stylommatophora</taxon>
        <taxon>Helicina</taxon>
        <taxon>Arionoidea</taxon>
        <taxon>Arionidae</taxon>
        <taxon>Arion</taxon>
    </lineage>
</organism>
<feature type="region of interest" description="Disordered" evidence="1">
    <location>
        <begin position="1"/>
        <end position="66"/>
    </location>
</feature>
<name>A0A0B7C0Q6_9EUPU</name>
<proteinExistence type="predicted"/>
<feature type="compositionally biased region" description="Basic residues" evidence="1">
    <location>
        <begin position="29"/>
        <end position="42"/>
    </location>
</feature>
<feature type="non-terminal residue" evidence="2">
    <location>
        <position position="1"/>
    </location>
</feature>
<dbReference type="AlphaFoldDB" id="A0A0B7C0Q6"/>
<dbReference type="EMBL" id="HACG01051906">
    <property type="protein sequence ID" value="CEK98777.1"/>
    <property type="molecule type" value="Transcribed_RNA"/>
</dbReference>
<protein>
    <submittedName>
        <fullName evidence="2">Uncharacterized protein</fullName>
    </submittedName>
</protein>
<accession>A0A0B7C0Q6</accession>
<sequence>THEQNGADLNLQPSKSKAKAYPQIDQNKYPHHLYKKTHKTQHKNQITNPESDGKKYLQNKISDMQP</sequence>
<evidence type="ECO:0000313" key="2">
    <source>
        <dbReference type="EMBL" id="CEK98777.1"/>
    </source>
</evidence>
<evidence type="ECO:0000256" key="1">
    <source>
        <dbReference type="SAM" id="MobiDB-lite"/>
    </source>
</evidence>